<proteinExistence type="predicted"/>
<dbReference type="AlphaFoldDB" id="A0A3S0ZG80"/>
<dbReference type="InterPro" id="IPR036770">
    <property type="entry name" value="Ankyrin_rpt-contain_sf"/>
</dbReference>
<dbReference type="PRINTS" id="PR01415">
    <property type="entry name" value="ANKYRIN"/>
</dbReference>
<reference evidence="4 5" key="1">
    <citation type="submission" date="2019-01" db="EMBL/GenBank/DDBJ databases">
        <title>A draft genome assembly of the solar-powered sea slug Elysia chlorotica.</title>
        <authorList>
            <person name="Cai H."/>
            <person name="Li Q."/>
            <person name="Fang X."/>
            <person name="Li J."/>
            <person name="Curtis N.E."/>
            <person name="Altenburger A."/>
            <person name="Shibata T."/>
            <person name="Feng M."/>
            <person name="Maeda T."/>
            <person name="Schwartz J.A."/>
            <person name="Shigenobu S."/>
            <person name="Lundholm N."/>
            <person name="Nishiyama T."/>
            <person name="Yang H."/>
            <person name="Hasebe M."/>
            <person name="Li S."/>
            <person name="Pierce S.K."/>
            <person name="Wang J."/>
        </authorList>
    </citation>
    <scope>NUCLEOTIDE SEQUENCE [LARGE SCALE GENOMIC DNA]</scope>
    <source>
        <strain evidence="4">EC2010</strain>
        <tissue evidence="4">Whole organism of an adult</tissue>
    </source>
</reference>
<dbReference type="InterPro" id="IPR002110">
    <property type="entry name" value="Ankyrin_rpt"/>
</dbReference>
<evidence type="ECO:0000256" key="1">
    <source>
        <dbReference type="ARBA" id="ARBA00022737"/>
    </source>
</evidence>
<dbReference type="STRING" id="188477.A0A3S0ZG80"/>
<dbReference type="PANTHER" id="PTHR46680:SF3">
    <property type="entry name" value="NF-KAPPA-B INHIBITOR CACTUS"/>
    <property type="match status" value="1"/>
</dbReference>
<feature type="repeat" description="ANK" evidence="3">
    <location>
        <begin position="195"/>
        <end position="227"/>
    </location>
</feature>
<dbReference type="GO" id="GO:0051059">
    <property type="term" value="F:NF-kappaB binding"/>
    <property type="evidence" value="ECO:0007669"/>
    <property type="project" value="TreeGrafter"/>
</dbReference>
<dbReference type="Gene3D" id="1.25.40.20">
    <property type="entry name" value="Ankyrin repeat-containing domain"/>
    <property type="match status" value="1"/>
</dbReference>
<keyword evidence="2 3" id="KW-0040">ANK repeat</keyword>
<accession>A0A3S0ZG80</accession>
<feature type="repeat" description="ANK" evidence="3">
    <location>
        <begin position="127"/>
        <end position="159"/>
    </location>
</feature>
<keyword evidence="1" id="KW-0677">Repeat</keyword>
<comment type="caution">
    <text evidence="4">The sequence shown here is derived from an EMBL/GenBank/DDBJ whole genome shotgun (WGS) entry which is preliminary data.</text>
</comment>
<name>A0A3S0ZG80_ELYCH</name>
<dbReference type="GO" id="GO:0005829">
    <property type="term" value="C:cytosol"/>
    <property type="evidence" value="ECO:0007669"/>
    <property type="project" value="TreeGrafter"/>
</dbReference>
<dbReference type="Pfam" id="PF12796">
    <property type="entry name" value="Ank_2"/>
    <property type="match status" value="2"/>
</dbReference>
<dbReference type="PANTHER" id="PTHR46680">
    <property type="entry name" value="NF-KAPPA-B INHIBITOR ALPHA"/>
    <property type="match status" value="1"/>
</dbReference>
<dbReference type="GO" id="GO:0071356">
    <property type="term" value="P:cellular response to tumor necrosis factor"/>
    <property type="evidence" value="ECO:0007669"/>
    <property type="project" value="TreeGrafter"/>
</dbReference>
<sequence>MLCLSLSVCSHLHLSIIHNLPEVTMQIIGLAPSSEWLNQTNNLQQTPLHIAVLTRQVAVVRRLVCAGASVDVCDQVGNTPLHSACCLGFEDVTKELLTPVRAEETYQNKYQIPYQRIPQDLETKNYEGLTCLHLTVIAGHFNITRRLLSVGANINAGEGKSGRTVLHLAADWGNIEMADFLLSYADTDIDAVTYSGVTPIFLAWGRKHVQLANYLFTKGATLDSLNGDSDGDASDEEMNIDRCAISQPRQIQSVY</sequence>
<dbReference type="SMART" id="SM00248">
    <property type="entry name" value="ANK"/>
    <property type="match status" value="5"/>
</dbReference>
<evidence type="ECO:0000256" key="3">
    <source>
        <dbReference type="PROSITE-ProRule" id="PRU00023"/>
    </source>
</evidence>
<dbReference type="OrthoDB" id="20727at2759"/>
<dbReference type="InterPro" id="IPR051070">
    <property type="entry name" value="NF-kappa-B_inhibitor"/>
</dbReference>
<feature type="repeat" description="ANK" evidence="3">
    <location>
        <begin position="161"/>
        <end position="183"/>
    </location>
</feature>
<protein>
    <submittedName>
        <fullName evidence="4">Uncharacterized protein</fullName>
    </submittedName>
</protein>
<dbReference type="PROSITE" id="PS50297">
    <property type="entry name" value="ANK_REP_REGION"/>
    <property type="match status" value="3"/>
</dbReference>
<dbReference type="Proteomes" id="UP000271974">
    <property type="component" value="Unassembled WGS sequence"/>
</dbReference>
<feature type="repeat" description="ANK" evidence="3">
    <location>
        <begin position="43"/>
        <end position="75"/>
    </location>
</feature>
<dbReference type="EMBL" id="RQTK01000624">
    <property type="protein sequence ID" value="RUS76910.1"/>
    <property type="molecule type" value="Genomic_DNA"/>
</dbReference>
<organism evidence="4 5">
    <name type="scientific">Elysia chlorotica</name>
    <name type="common">Eastern emerald elysia</name>
    <name type="synonym">Sea slug</name>
    <dbReference type="NCBI Taxonomy" id="188477"/>
    <lineage>
        <taxon>Eukaryota</taxon>
        <taxon>Metazoa</taxon>
        <taxon>Spiralia</taxon>
        <taxon>Lophotrochozoa</taxon>
        <taxon>Mollusca</taxon>
        <taxon>Gastropoda</taxon>
        <taxon>Heterobranchia</taxon>
        <taxon>Euthyneura</taxon>
        <taxon>Panpulmonata</taxon>
        <taxon>Sacoglossa</taxon>
        <taxon>Placobranchoidea</taxon>
        <taxon>Plakobranchidae</taxon>
        <taxon>Elysia</taxon>
    </lineage>
</organism>
<evidence type="ECO:0000256" key="2">
    <source>
        <dbReference type="ARBA" id="ARBA00023043"/>
    </source>
</evidence>
<evidence type="ECO:0000313" key="5">
    <source>
        <dbReference type="Proteomes" id="UP000271974"/>
    </source>
</evidence>
<evidence type="ECO:0000313" key="4">
    <source>
        <dbReference type="EMBL" id="RUS76910.1"/>
    </source>
</evidence>
<dbReference type="SUPFAM" id="SSF48403">
    <property type="entry name" value="Ankyrin repeat"/>
    <property type="match status" value="1"/>
</dbReference>
<keyword evidence="5" id="KW-1185">Reference proteome</keyword>
<dbReference type="PROSITE" id="PS50088">
    <property type="entry name" value="ANK_REPEAT"/>
    <property type="match status" value="4"/>
</dbReference>
<gene>
    <name evidence="4" type="ORF">EGW08_015313</name>
</gene>